<sequence length="220" mass="26139">MHKQFHRVRLSHDMMKNMKPSKPRHLPWFGFKIVITLCSLSYFVFAYIKLHAQVELPSLYPAFHTSSFLGYHHHFEGTPKIAFLFLARRDLPLDFLWDSFFKVVWGESSMIEAEKLLLLRALHDPANQRFVLLSDRCVPLHNFSYIYSYLMSSPKSFVDSFTDVEEDRYSPKMSPVIPKDKWRKGSQRWPPSDIDNGRQILQPFVSDQYCYKQSEIRREK</sequence>
<proteinExistence type="predicted"/>
<dbReference type="AlphaFoldDB" id="A0AAV1SDY2"/>
<evidence type="ECO:0000256" key="3">
    <source>
        <dbReference type="ARBA" id="ARBA00022679"/>
    </source>
</evidence>
<evidence type="ECO:0000256" key="5">
    <source>
        <dbReference type="ARBA" id="ARBA00023180"/>
    </source>
</evidence>
<dbReference type="Pfam" id="PF02485">
    <property type="entry name" value="Branch"/>
    <property type="match status" value="1"/>
</dbReference>
<accession>A0AAV1SDY2</accession>
<dbReference type="PANTHER" id="PTHR31042:SF70">
    <property type="entry name" value="OS01G0695200 PROTEIN"/>
    <property type="match status" value="1"/>
</dbReference>
<gene>
    <name evidence="6" type="ORF">DCAF_LOCUS21716</name>
</gene>
<evidence type="ECO:0000256" key="1">
    <source>
        <dbReference type="ARBA" id="ARBA00004606"/>
    </source>
</evidence>
<keyword evidence="5" id="KW-0325">Glycoprotein</keyword>
<evidence type="ECO:0008006" key="8">
    <source>
        <dbReference type="Google" id="ProtNLM"/>
    </source>
</evidence>
<evidence type="ECO:0000256" key="4">
    <source>
        <dbReference type="ARBA" id="ARBA00023136"/>
    </source>
</evidence>
<evidence type="ECO:0000256" key="2">
    <source>
        <dbReference type="ARBA" id="ARBA00022676"/>
    </source>
</evidence>
<evidence type="ECO:0000313" key="6">
    <source>
        <dbReference type="EMBL" id="CAK7349007.1"/>
    </source>
</evidence>
<comment type="subcellular location">
    <subcellularLocation>
        <location evidence="1">Membrane</location>
        <topology evidence="1">Single-pass type II membrane protein</topology>
    </subcellularLocation>
</comment>
<dbReference type="PANTHER" id="PTHR31042">
    <property type="entry name" value="CORE-2/I-BRANCHING BETA-1,6-N-ACETYLGLUCOSAMINYLTRANSFERASE FAMILY PROTEIN-RELATED"/>
    <property type="match status" value="1"/>
</dbReference>
<keyword evidence="2" id="KW-0328">Glycosyltransferase</keyword>
<organism evidence="6 7">
    <name type="scientific">Dovyalis caffra</name>
    <dbReference type="NCBI Taxonomy" id="77055"/>
    <lineage>
        <taxon>Eukaryota</taxon>
        <taxon>Viridiplantae</taxon>
        <taxon>Streptophyta</taxon>
        <taxon>Embryophyta</taxon>
        <taxon>Tracheophyta</taxon>
        <taxon>Spermatophyta</taxon>
        <taxon>Magnoliopsida</taxon>
        <taxon>eudicotyledons</taxon>
        <taxon>Gunneridae</taxon>
        <taxon>Pentapetalae</taxon>
        <taxon>rosids</taxon>
        <taxon>fabids</taxon>
        <taxon>Malpighiales</taxon>
        <taxon>Salicaceae</taxon>
        <taxon>Flacourtieae</taxon>
        <taxon>Dovyalis</taxon>
    </lineage>
</organism>
<dbReference type="EMBL" id="CAWUPB010001173">
    <property type="protein sequence ID" value="CAK7349007.1"/>
    <property type="molecule type" value="Genomic_DNA"/>
</dbReference>
<keyword evidence="4" id="KW-0472">Membrane</keyword>
<keyword evidence="7" id="KW-1185">Reference proteome</keyword>
<keyword evidence="3" id="KW-0808">Transferase</keyword>
<evidence type="ECO:0000313" key="7">
    <source>
        <dbReference type="Proteomes" id="UP001314170"/>
    </source>
</evidence>
<reference evidence="6 7" key="1">
    <citation type="submission" date="2024-01" db="EMBL/GenBank/DDBJ databases">
        <authorList>
            <person name="Waweru B."/>
        </authorList>
    </citation>
    <scope>NUCLEOTIDE SEQUENCE [LARGE SCALE GENOMIC DNA]</scope>
</reference>
<dbReference type="InterPro" id="IPR003406">
    <property type="entry name" value="Glyco_trans_14"/>
</dbReference>
<name>A0AAV1SDY2_9ROSI</name>
<dbReference type="GO" id="GO:0016757">
    <property type="term" value="F:glycosyltransferase activity"/>
    <property type="evidence" value="ECO:0007669"/>
    <property type="project" value="UniProtKB-KW"/>
</dbReference>
<dbReference type="InterPro" id="IPR044174">
    <property type="entry name" value="BC10-like"/>
</dbReference>
<dbReference type="GO" id="GO:0016020">
    <property type="term" value="C:membrane"/>
    <property type="evidence" value="ECO:0007669"/>
    <property type="project" value="UniProtKB-SubCell"/>
</dbReference>
<protein>
    <recommendedName>
        <fullName evidence="8">Core-2/I-branching beta-1,6-N-acetylglucosaminyltransferase family protein</fullName>
    </recommendedName>
</protein>
<comment type="caution">
    <text evidence="6">The sequence shown here is derived from an EMBL/GenBank/DDBJ whole genome shotgun (WGS) entry which is preliminary data.</text>
</comment>
<dbReference type="Proteomes" id="UP001314170">
    <property type="component" value="Unassembled WGS sequence"/>
</dbReference>